<organism evidence="1 2">
    <name type="scientific">Streblomastix strix</name>
    <dbReference type="NCBI Taxonomy" id="222440"/>
    <lineage>
        <taxon>Eukaryota</taxon>
        <taxon>Metamonada</taxon>
        <taxon>Preaxostyla</taxon>
        <taxon>Oxymonadida</taxon>
        <taxon>Streblomastigidae</taxon>
        <taxon>Streblomastix</taxon>
    </lineage>
</organism>
<gene>
    <name evidence="1" type="ORF">EZS28_045757</name>
</gene>
<comment type="caution">
    <text evidence="1">The sequence shown here is derived from an EMBL/GenBank/DDBJ whole genome shotgun (WGS) entry which is preliminary data.</text>
</comment>
<accession>A0A5J4TML4</accession>
<reference evidence="1 2" key="1">
    <citation type="submission" date="2019-03" db="EMBL/GenBank/DDBJ databases">
        <title>Single cell metagenomics reveals metabolic interactions within the superorganism composed of flagellate Streblomastix strix and complex community of Bacteroidetes bacteria on its surface.</title>
        <authorList>
            <person name="Treitli S.C."/>
            <person name="Kolisko M."/>
            <person name="Husnik F."/>
            <person name="Keeling P."/>
            <person name="Hampl V."/>
        </authorList>
    </citation>
    <scope>NUCLEOTIDE SEQUENCE [LARGE SCALE GENOMIC DNA]</scope>
    <source>
        <strain evidence="1">ST1C</strain>
    </source>
</reference>
<evidence type="ECO:0000313" key="2">
    <source>
        <dbReference type="Proteomes" id="UP000324800"/>
    </source>
</evidence>
<name>A0A5J4TML4_9EUKA</name>
<dbReference type="EMBL" id="SNRW01029463">
    <property type="protein sequence ID" value="KAA6358715.1"/>
    <property type="molecule type" value="Genomic_DNA"/>
</dbReference>
<protein>
    <submittedName>
        <fullName evidence="1">Uncharacterized protein</fullName>
    </submittedName>
</protein>
<dbReference type="AlphaFoldDB" id="A0A5J4TML4"/>
<sequence length="31" mass="3488">MLIANKQCYLLRVTGFTPNTRSISQDPSFGE</sequence>
<evidence type="ECO:0000313" key="1">
    <source>
        <dbReference type="EMBL" id="KAA6358715.1"/>
    </source>
</evidence>
<dbReference type="Proteomes" id="UP000324800">
    <property type="component" value="Unassembled WGS sequence"/>
</dbReference>
<feature type="non-terminal residue" evidence="1">
    <location>
        <position position="31"/>
    </location>
</feature>
<proteinExistence type="predicted"/>